<reference evidence="19" key="1">
    <citation type="submission" date="2020-10" db="EMBL/GenBank/DDBJ databases">
        <authorList>
            <person name="Gilroy R."/>
        </authorList>
    </citation>
    <scope>NUCLEOTIDE SEQUENCE</scope>
    <source>
        <strain evidence="19">2889</strain>
    </source>
</reference>
<evidence type="ECO:0000256" key="15">
    <source>
        <dbReference type="SAM" id="Phobius"/>
    </source>
</evidence>
<keyword evidence="7 16" id="KW-0732">Signal</keyword>
<keyword evidence="12" id="KW-0564">Palmitate</keyword>
<dbReference type="GO" id="GO:0015159">
    <property type="term" value="F:polysaccharide transmembrane transporter activity"/>
    <property type="evidence" value="ECO:0007669"/>
    <property type="project" value="InterPro"/>
</dbReference>
<name>A0A9D9DTH8_9BACT</name>
<dbReference type="EMBL" id="JADIMZ010000034">
    <property type="protein sequence ID" value="MBO8432166.1"/>
    <property type="molecule type" value="Genomic_DNA"/>
</dbReference>
<keyword evidence="6 15" id="KW-0812">Transmembrane</keyword>
<evidence type="ECO:0000313" key="19">
    <source>
        <dbReference type="EMBL" id="MBO8432166.1"/>
    </source>
</evidence>
<keyword evidence="11 15" id="KW-0472">Membrane</keyword>
<comment type="subcellular location">
    <subcellularLocation>
        <location evidence="1">Cell outer membrane</location>
        <topology evidence="1">Multi-pass membrane protein</topology>
    </subcellularLocation>
</comment>
<feature type="transmembrane region" description="Helical" evidence="15">
    <location>
        <begin position="255"/>
        <end position="274"/>
    </location>
</feature>
<evidence type="ECO:0000313" key="20">
    <source>
        <dbReference type="Proteomes" id="UP000823612"/>
    </source>
</evidence>
<dbReference type="GO" id="GO:0009279">
    <property type="term" value="C:cell outer membrane"/>
    <property type="evidence" value="ECO:0007669"/>
    <property type="project" value="UniProtKB-SubCell"/>
</dbReference>
<accession>A0A9D9DTH8</accession>
<comment type="caution">
    <text evidence="19">The sequence shown here is derived from an EMBL/GenBank/DDBJ whole genome shotgun (WGS) entry which is preliminary data.</text>
</comment>
<dbReference type="PANTHER" id="PTHR33619">
    <property type="entry name" value="POLYSACCHARIDE EXPORT PROTEIN GFCE-RELATED"/>
    <property type="match status" value="1"/>
</dbReference>
<dbReference type="GO" id="GO:0046930">
    <property type="term" value="C:pore complex"/>
    <property type="evidence" value="ECO:0007669"/>
    <property type="project" value="UniProtKB-KW"/>
</dbReference>
<evidence type="ECO:0000256" key="6">
    <source>
        <dbReference type="ARBA" id="ARBA00022692"/>
    </source>
</evidence>
<keyword evidence="9" id="KW-0406">Ion transport</keyword>
<evidence type="ECO:0000256" key="4">
    <source>
        <dbReference type="ARBA" id="ARBA00022452"/>
    </source>
</evidence>
<keyword evidence="5" id="KW-0762">Sugar transport</keyword>
<dbReference type="InterPro" id="IPR003715">
    <property type="entry name" value="Poly_export_N"/>
</dbReference>
<keyword evidence="15" id="KW-1133">Transmembrane helix</keyword>
<evidence type="ECO:0000256" key="16">
    <source>
        <dbReference type="SAM" id="SignalP"/>
    </source>
</evidence>
<gene>
    <name evidence="19" type="ORF">IAB08_02580</name>
</gene>
<keyword evidence="8" id="KW-0625">Polysaccharide transport</keyword>
<dbReference type="InterPro" id="IPR054765">
    <property type="entry name" value="SLBB_dom"/>
</dbReference>
<evidence type="ECO:0000256" key="14">
    <source>
        <dbReference type="ARBA" id="ARBA00023288"/>
    </source>
</evidence>
<dbReference type="Pfam" id="PF02563">
    <property type="entry name" value="Poly_export"/>
    <property type="match status" value="1"/>
</dbReference>
<protein>
    <submittedName>
        <fullName evidence="19">Polysaccharide biosynthesis/export family protein</fullName>
    </submittedName>
</protein>
<dbReference type="GO" id="GO:0015288">
    <property type="term" value="F:porin activity"/>
    <property type="evidence" value="ECO:0007669"/>
    <property type="project" value="UniProtKB-KW"/>
</dbReference>
<evidence type="ECO:0000256" key="9">
    <source>
        <dbReference type="ARBA" id="ARBA00023065"/>
    </source>
</evidence>
<keyword evidence="3" id="KW-0813">Transport</keyword>
<feature type="domain" description="Polysaccharide export protein N-terminal" evidence="17">
    <location>
        <begin position="47"/>
        <end position="148"/>
    </location>
</feature>
<dbReference type="PANTHER" id="PTHR33619:SF3">
    <property type="entry name" value="POLYSACCHARIDE EXPORT PROTEIN GFCE-RELATED"/>
    <property type="match status" value="1"/>
</dbReference>
<dbReference type="AlphaFoldDB" id="A0A9D9DTH8"/>
<evidence type="ECO:0000256" key="10">
    <source>
        <dbReference type="ARBA" id="ARBA00023114"/>
    </source>
</evidence>
<evidence type="ECO:0000256" key="12">
    <source>
        <dbReference type="ARBA" id="ARBA00023139"/>
    </source>
</evidence>
<keyword evidence="4" id="KW-1134">Transmembrane beta strand</keyword>
<proteinExistence type="inferred from homology"/>
<comment type="similarity">
    <text evidence="2">Belongs to the BexD/CtrA/VexA family.</text>
</comment>
<evidence type="ECO:0000259" key="17">
    <source>
        <dbReference type="Pfam" id="PF02563"/>
    </source>
</evidence>
<evidence type="ECO:0000256" key="7">
    <source>
        <dbReference type="ARBA" id="ARBA00022729"/>
    </source>
</evidence>
<feature type="signal peptide" evidence="16">
    <location>
        <begin position="1"/>
        <end position="25"/>
    </location>
</feature>
<dbReference type="Proteomes" id="UP000823612">
    <property type="component" value="Unassembled WGS sequence"/>
</dbReference>
<evidence type="ECO:0000256" key="8">
    <source>
        <dbReference type="ARBA" id="ARBA00023047"/>
    </source>
</evidence>
<evidence type="ECO:0000256" key="13">
    <source>
        <dbReference type="ARBA" id="ARBA00023237"/>
    </source>
</evidence>
<evidence type="ECO:0000256" key="11">
    <source>
        <dbReference type="ARBA" id="ARBA00023136"/>
    </source>
</evidence>
<dbReference type="Gene3D" id="3.10.560.10">
    <property type="entry name" value="Outer membrane lipoprotein wza domain like"/>
    <property type="match status" value="1"/>
</dbReference>
<evidence type="ECO:0000259" key="18">
    <source>
        <dbReference type="Pfam" id="PF22461"/>
    </source>
</evidence>
<dbReference type="PROSITE" id="PS51257">
    <property type="entry name" value="PROKAR_LIPOPROTEIN"/>
    <property type="match status" value="1"/>
</dbReference>
<reference evidence="19" key="2">
    <citation type="journal article" date="2021" name="PeerJ">
        <title>Extensive microbial diversity within the chicken gut microbiome revealed by metagenomics and culture.</title>
        <authorList>
            <person name="Gilroy R."/>
            <person name="Ravi A."/>
            <person name="Getino M."/>
            <person name="Pursley I."/>
            <person name="Horton D.L."/>
            <person name="Alikhan N.F."/>
            <person name="Baker D."/>
            <person name="Gharbi K."/>
            <person name="Hall N."/>
            <person name="Watson M."/>
            <person name="Adriaenssens E.M."/>
            <person name="Foster-Nyarko E."/>
            <person name="Jarju S."/>
            <person name="Secka A."/>
            <person name="Antonio M."/>
            <person name="Oren A."/>
            <person name="Chaudhuri R.R."/>
            <person name="La Ragione R."/>
            <person name="Hildebrand F."/>
            <person name="Pallen M.J."/>
        </authorList>
    </citation>
    <scope>NUCLEOTIDE SEQUENCE</scope>
    <source>
        <strain evidence="19">2889</strain>
    </source>
</reference>
<keyword evidence="14" id="KW-0449">Lipoprotein</keyword>
<keyword evidence="13" id="KW-0998">Cell outer membrane</keyword>
<evidence type="ECO:0000256" key="5">
    <source>
        <dbReference type="ARBA" id="ARBA00022597"/>
    </source>
</evidence>
<keyword evidence="10" id="KW-0626">Porin</keyword>
<feature type="domain" description="SLBB" evidence="18">
    <location>
        <begin position="154"/>
        <end position="233"/>
    </location>
</feature>
<sequence length="275" mass="30659">MRHRVFRALLPVWGLLFFASCSVHKQVAYFQDVKGDTIQEIAMPVADPTPITLKPEDKISIVVNSQDPQLNPLFNLPITQPYLGDNSWISTNSREYVSVYTLDPQGNIDFPVLGNLHVEGMTRSDVASYIKNELENKKLLQNPVVTVEYKNLGFSVLGEVNQPGRFSIDQEHVTLLEGLSMAGDLTIHGRRTDITVLREENGQQKVYPVNLCSAKELYASPAYYLQQNDVVYVRPLPAKARQATAAGNTVLQPSFWISLASLFTTIAALIVPIVM</sequence>
<dbReference type="GO" id="GO:0006811">
    <property type="term" value="P:monoatomic ion transport"/>
    <property type="evidence" value="ECO:0007669"/>
    <property type="project" value="UniProtKB-KW"/>
</dbReference>
<evidence type="ECO:0000256" key="2">
    <source>
        <dbReference type="ARBA" id="ARBA00009450"/>
    </source>
</evidence>
<dbReference type="InterPro" id="IPR049712">
    <property type="entry name" value="Poly_export"/>
</dbReference>
<dbReference type="Pfam" id="PF22461">
    <property type="entry name" value="SLBB_2"/>
    <property type="match status" value="1"/>
</dbReference>
<feature type="chain" id="PRO_5038767893" evidence="16">
    <location>
        <begin position="26"/>
        <end position="275"/>
    </location>
</feature>
<evidence type="ECO:0000256" key="1">
    <source>
        <dbReference type="ARBA" id="ARBA00004571"/>
    </source>
</evidence>
<organism evidence="19 20">
    <name type="scientific">Candidatus Pullibacteroides excrementavium</name>
    <dbReference type="NCBI Taxonomy" id="2840905"/>
    <lineage>
        <taxon>Bacteria</taxon>
        <taxon>Pseudomonadati</taxon>
        <taxon>Bacteroidota</taxon>
        <taxon>Bacteroidia</taxon>
        <taxon>Bacteroidales</taxon>
        <taxon>Candidatus Pullibacteroides</taxon>
    </lineage>
</organism>
<evidence type="ECO:0000256" key="3">
    <source>
        <dbReference type="ARBA" id="ARBA00022448"/>
    </source>
</evidence>